<comment type="caution">
    <text evidence="1">The sequence shown here is derived from an EMBL/GenBank/DDBJ whole genome shotgun (WGS) entry which is preliminary data.</text>
</comment>
<evidence type="ECO:0000313" key="2">
    <source>
        <dbReference type="Proteomes" id="UP000299102"/>
    </source>
</evidence>
<dbReference type="AlphaFoldDB" id="A0A4C1SQA1"/>
<reference evidence="1 2" key="1">
    <citation type="journal article" date="2019" name="Commun. Biol.">
        <title>The bagworm genome reveals a unique fibroin gene that provides high tensile strength.</title>
        <authorList>
            <person name="Kono N."/>
            <person name="Nakamura H."/>
            <person name="Ohtoshi R."/>
            <person name="Tomita M."/>
            <person name="Numata K."/>
            <person name="Arakawa K."/>
        </authorList>
    </citation>
    <scope>NUCLEOTIDE SEQUENCE [LARGE SCALE GENOMIC DNA]</scope>
</reference>
<dbReference type="EMBL" id="BGZK01000013">
    <property type="protein sequence ID" value="GBP04329.1"/>
    <property type="molecule type" value="Genomic_DNA"/>
</dbReference>
<protein>
    <submittedName>
        <fullName evidence="1">Uncharacterized protein</fullName>
    </submittedName>
</protein>
<accession>A0A4C1SQA1</accession>
<sequence>MPAHGRTAAGVYFDFEKATPQTGQGTAVNPETFRVNKNKAPDETAHLRGTSLTCIIHGLRSHLFPRRLYASAIIEFMRRPLARTAH</sequence>
<keyword evidence="2" id="KW-1185">Reference proteome</keyword>
<evidence type="ECO:0000313" key="1">
    <source>
        <dbReference type="EMBL" id="GBP04329.1"/>
    </source>
</evidence>
<proteinExistence type="predicted"/>
<dbReference type="Proteomes" id="UP000299102">
    <property type="component" value="Unassembled WGS sequence"/>
</dbReference>
<gene>
    <name evidence="1" type="ORF">EVAR_6533_1</name>
</gene>
<organism evidence="1 2">
    <name type="scientific">Eumeta variegata</name>
    <name type="common">Bagworm moth</name>
    <name type="synonym">Eumeta japonica</name>
    <dbReference type="NCBI Taxonomy" id="151549"/>
    <lineage>
        <taxon>Eukaryota</taxon>
        <taxon>Metazoa</taxon>
        <taxon>Ecdysozoa</taxon>
        <taxon>Arthropoda</taxon>
        <taxon>Hexapoda</taxon>
        <taxon>Insecta</taxon>
        <taxon>Pterygota</taxon>
        <taxon>Neoptera</taxon>
        <taxon>Endopterygota</taxon>
        <taxon>Lepidoptera</taxon>
        <taxon>Glossata</taxon>
        <taxon>Ditrysia</taxon>
        <taxon>Tineoidea</taxon>
        <taxon>Psychidae</taxon>
        <taxon>Oiketicinae</taxon>
        <taxon>Eumeta</taxon>
    </lineage>
</organism>
<name>A0A4C1SQA1_EUMVA</name>